<organism evidence="8 9">
    <name type="scientific">Sulfurimonas gotlandica (strain DSM 19862 / JCM 16533 / GD1)</name>
    <dbReference type="NCBI Taxonomy" id="929558"/>
    <lineage>
        <taxon>Bacteria</taxon>
        <taxon>Pseudomonadati</taxon>
        <taxon>Campylobacterota</taxon>
        <taxon>Epsilonproteobacteria</taxon>
        <taxon>Campylobacterales</taxon>
        <taxon>Sulfurimonadaceae</taxon>
        <taxon>Sulfurimonas</taxon>
    </lineage>
</organism>
<keyword evidence="4" id="KW-1134">Transmembrane beta strand</keyword>
<dbReference type="PANTHER" id="PTHR30026:SF20">
    <property type="entry name" value="OUTER MEMBRANE PROTEIN TOLC"/>
    <property type="match status" value="1"/>
</dbReference>
<dbReference type="HOGENOM" id="CLU_012817_0_3_7"/>
<evidence type="ECO:0000256" key="6">
    <source>
        <dbReference type="ARBA" id="ARBA00023136"/>
    </source>
</evidence>
<evidence type="ECO:0000256" key="3">
    <source>
        <dbReference type="ARBA" id="ARBA00022448"/>
    </source>
</evidence>
<dbReference type="Gene3D" id="1.20.1600.10">
    <property type="entry name" value="Outer membrane efflux proteins (OEP)"/>
    <property type="match status" value="1"/>
</dbReference>
<dbReference type="AlphaFoldDB" id="B6BJL7"/>
<dbReference type="STRING" id="929558.SMGD1_2740"/>
<evidence type="ECO:0000313" key="8">
    <source>
        <dbReference type="EMBL" id="EHP31262.1"/>
    </source>
</evidence>
<dbReference type="Pfam" id="PF02321">
    <property type="entry name" value="OEP"/>
    <property type="match status" value="2"/>
</dbReference>
<dbReference type="InterPro" id="IPR051906">
    <property type="entry name" value="TolC-like"/>
</dbReference>
<evidence type="ECO:0000256" key="7">
    <source>
        <dbReference type="ARBA" id="ARBA00023237"/>
    </source>
</evidence>
<dbReference type="GO" id="GO:0009279">
    <property type="term" value="C:cell outer membrane"/>
    <property type="evidence" value="ECO:0007669"/>
    <property type="project" value="UniProtKB-SubCell"/>
</dbReference>
<comment type="similarity">
    <text evidence="2">Belongs to the outer membrane factor (OMF) (TC 1.B.17) family.</text>
</comment>
<dbReference type="GO" id="GO:0015288">
    <property type="term" value="F:porin activity"/>
    <property type="evidence" value="ECO:0007669"/>
    <property type="project" value="TreeGrafter"/>
</dbReference>
<keyword evidence="5" id="KW-0812">Transmembrane</keyword>
<gene>
    <name evidence="8" type="ORF">SMGD1_2740</name>
</gene>
<keyword evidence="6" id="KW-0472">Membrane</keyword>
<evidence type="ECO:0000313" key="9">
    <source>
        <dbReference type="Proteomes" id="UP000006431"/>
    </source>
</evidence>
<protein>
    <submittedName>
        <fullName evidence="8">Efflux system, outer membrane protein</fullName>
    </submittedName>
</protein>
<evidence type="ECO:0000256" key="1">
    <source>
        <dbReference type="ARBA" id="ARBA00004442"/>
    </source>
</evidence>
<dbReference type="SUPFAM" id="SSF56954">
    <property type="entry name" value="Outer membrane efflux proteins (OEP)"/>
    <property type="match status" value="1"/>
</dbReference>
<keyword evidence="3" id="KW-0813">Transport</keyword>
<dbReference type="GO" id="GO:1990281">
    <property type="term" value="C:efflux pump complex"/>
    <property type="evidence" value="ECO:0007669"/>
    <property type="project" value="TreeGrafter"/>
</dbReference>
<accession>B6BJL7</accession>
<dbReference type="eggNOG" id="COG1538">
    <property type="taxonomic scope" value="Bacteria"/>
</dbReference>
<dbReference type="OrthoDB" id="9772436at2"/>
<evidence type="ECO:0000256" key="2">
    <source>
        <dbReference type="ARBA" id="ARBA00007613"/>
    </source>
</evidence>
<name>B6BJL7_SULGG</name>
<accession>H1FTF3</accession>
<reference evidence="8 9" key="1">
    <citation type="journal article" date="2012" name="Proc. Natl. Acad. Sci. U.S.A.">
        <title>Genome and physiology of a model Epsilonproteobacterium responsible for sulfide detoxification in marine oxygen depletion zones.</title>
        <authorList>
            <person name="Grote J."/>
            <person name="Schott T."/>
            <person name="Bruckner C.G."/>
            <person name="Glockner F.O."/>
            <person name="Jost G."/>
            <person name="Teeling H."/>
            <person name="Labrenz M."/>
            <person name="Jurgens K."/>
        </authorList>
    </citation>
    <scope>NUCLEOTIDE SEQUENCE [LARGE SCALE GENOMIC DNA]</scope>
    <source>
        <strain evidence="8 9">GD1</strain>
    </source>
</reference>
<proteinExistence type="inferred from homology"/>
<evidence type="ECO:0000256" key="5">
    <source>
        <dbReference type="ARBA" id="ARBA00022692"/>
    </source>
</evidence>
<comment type="caution">
    <text evidence="8">The sequence shown here is derived from an EMBL/GenBank/DDBJ whole genome shotgun (WGS) entry which is preliminary data.</text>
</comment>
<dbReference type="RefSeq" id="WP_008337284.1">
    <property type="nucleotide sequence ID" value="NZ_AFRZ01000001.1"/>
</dbReference>
<keyword evidence="7" id="KW-0998">Cell outer membrane</keyword>
<sequence length="428" mass="48724">MLKILTTFLLVLSLHAEDVYTVDDLILEALKNSPDLKISSSEYKASQSRYDLAFSSYLPKVDLSLTAGEIGMSDIPLNPDTMVNDSLLLGQLSLQQIIYDFGKTGGNVDTFKYDSDSYLNSNEQQISNKKRDVKQAYYEVLQSIALINVNKENVKLNEIQLYRSQKYFEAGIRTKIDVSDAKVELIKSKLNLKKSLYDLKLSYASLDQVVGFMESVKEYRVYSKELVLENLYASLSDYGLTLNESIAYAYENRYELKKYLANIKSAESSNESASAEYYPQLYFGANYTKQKADKFKSTTPEDQWKAALNLDWNIYQGGATSASTQEKKIQIEISKSQLQNSKLTIKKDATQAYINVYKMKDSVELSQSLLEVSEDKFDQAQKRYEYGLSDYIELQQARQGYIDAKSSLVIDYYNFYNAIAVLDNAIGK</sequence>
<keyword evidence="9" id="KW-1185">Reference proteome</keyword>
<dbReference type="InterPro" id="IPR003423">
    <property type="entry name" value="OMP_efflux"/>
</dbReference>
<dbReference type="GO" id="GO:0015562">
    <property type="term" value="F:efflux transmembrane transporter activity"/>
    <property type="evidence" value="ECO:0007669"/>
    <property type="project" value="InterPro"/>
</dbReference>
<dbReference type="Proteomes" id="UP000006431">
    <property type="component" value="Unassembled WGS sequence"/>
</dbReference>
<evidence type="ECO:0000256" key="4">
    <source>
        <dbReference type="ARBA" id="ARBA00022452"/>
    </source>
</evidence>
<dbReference type="EMBL" id="AFRZ01000001">
    <property type="protein sequence ID" value="EHP31262.1"/>
    <property type="molecule type" value="Genomic_DNA"/>
</dbReference>
<dbReference type="PANTHER" id="PTHR30026">
    <property type="entry name" value="OUTER MEMBRANE PROTEIN TOLC"/>
    <property type="match status" value="1"/>
</dbReference>
<dbReference type="PATRIC" id="fig|929558.5.peg.2730"/>
<comment type="subcellular location">
    <subcellularLocation>
        <location evidence="1">Cell outer membrane</location>
    </subcellularLocation>
</comment>